<evidence type="ECO:0000313" key="2">
    <source>
        <dbReference type="EMBL" id="CCO25719.1"/>
    </source>
</evidence>
<feature type="transmembrane region" description="Helical" evidence="1">
    <location>
        <begin position="29"/>
        <end position="51"/>
    </location>
</feature>
<feature type="transmembrane region" description="Helical" evidence="1">
    <location>
        <begin position="6"/>
        <end position="24"/>
    </location>
</feature>
<keyword evidence="1" id="KW-1133">Transmembrane helix</keyword>
<gene>
    <name evidence="2" type="primary">nad6</name>
</gene>
<reference evidence="2" key="1">
    <citation type="journal article" date="2014" name="Genome Biol. Evol.">
        <title>Ascidian mitogenomics: comparison of evolutionary rates in closely related taxa provides evidence of ongoing speciation events.</title>
        <authorList>
            <person name="Griggio F."/>
            <person name="Voskoboynik A."/>
            <person name="Iannelli F."/>
            <person name="Justy F."/>
            <person name="Tilak M.K."/>
            <person name="Turon X."/>
            <person name="Pesole G."/>
            <person name="Douzery E.J."/>
            <person name="Mastrototaro F."/>
            <person name="Gissi C."/>
        </authorList>
    </citation>
    <scope>NUCLEOTIDE SEQUENCE</scope>
    <source>
        <tissue evidence="2">Colony</tissue>
    </source>
</reference>
<keyword evidence="2" id="KW-0496">Mitochondrion</keyword>
<keyword evidence="1" id="KW-0472">Membrane</keyword>
<protein>
    <submittedName>
        <fullName evidence="2">NADH dehydrogenase subunit 6</fullName>
    </submittedName>
</protein>
<organism evidence="2">
    <name type="scientific">Botrylloides giganteus</name>
    <dbReference type="NCBI Taxonomy" id="2034436"/>
    <lineage>
        <taxon>Eukaryota</taxon>
        <taxon>Metazoa</taxon>
        <taxon>Chordata</taxon>
        <taxon>Tunicata</taxon>
        <taxon>Ascidiacea</taxon>
        <taxon>Stolidobranchia</taxon>
        <taxon>Styelidae</taxon>
        <taxon>Botrylloides</taxon>
    </lineage>
</organism>
<accession>A0A024GWH5</accession>
<feature type="transmembrane region" description="Helical" evidence="1">
    <location>
        <begin position="120"/>
        <end position="143"/>
    </location>
</feature>
<dbReference type="AlphaFoldDB" id="A0A024GWH5"/>
<name>A0A024GWH5_9ASCI</name>
<geneLocation type="mitochondrion" evidence="2"/>
<keyword evidence="1" id="KW-0812">Transmembrane</keyword>
<feature type="transmembrane region" description="Helical" evidence="1">
    <location>
        <begin position="90"/>
        <end position="108"/>
    </location>
</feature>
<sequence>MFFGLDLMSVALSGMIFFLFFVVFNSSYLFIIGGIIVYSVLIFLCMVWNGFVFLGLIFMMVYSGGLLLLVLYVSAMLGDYEVRGEQKKKFFLFLCYFVLLNLGEYEVFDYYGGFSYYSFGGVYLLFCVLCLGLSLCSILFLLLKKSF</sequence>
<proteinExistence type="predicted"/>
<dbReference type="EMBL" id="HF548554">
    <property type="protein sequence ID" value="CCO25719.1"/>
    <property type="molecule type" value="Genomic_DNA"/>
</dbReference>
<evidence type="ECO:0000256" key="1">
    <source>
        <dbReference type="SAM" id="Phobius"/>
    </source>
</evidence>
<feature type="transmembrane region" description="Helical" evidence="1">
    <location>
        <begin position="57"/>
        <end position="78"/>
    </location>
</feature>